<dbReference type="RefSeq" id="WP_137341823.1">
    <property type="nucleotide sequence ID" value="NZ_BSQH01000002.1"/>
</dbReference>
<evidence type="ECO:0000256" key="4">
    <source>
        <dbReference type="ARBA" id="ARBA00023026"/>
    </source>
</evidence>
<dbReference type="InterPro" id="IPR006530">
    <property type="entry name" value="YD"/>
</dbReference>
<dbReference type="GO" id="GO:0005576">
    <property type="term" value="C:extracellular region"/>
    <property type="evidence" value="ECO:0007669"/>
    <property type="project" value="UniProtKB-SubCell"/>
</dbReference>
<keyword evidence="4" id="KW-0843">Virulence</keyword>
<evidence type="ECO:0000256" key="1">
    <source>
        <dbReference type="ARBA" id="ARBA00004613"/>
    </source>
</evidence>
<reference evidence="9 10" key="1">
    <citation type="submission" date="2019-05" db="EMBL/GenBank/DDBJ databases">
        <title>Dyadobacter AR-3-8 sp. nov., isolated from arctic soil.</title>
        <authorList>
            <person name="Chaudhary D.K."/>
        </authorList>
    </citation>
    <scope>NUCLEOTIDE SEQUENCE [LARGE SCALE GENOMIC DNA]</scope>
    <source>
        <strain evidence="9 10">AR-3-8</strain>
    </source>
</reference>
<keyword evidence="3 6" id="KW-0732">Signal</keyword>
<dbReference type="InterPro" id="IPR057938">
    <property type="entry name" value="TreTu_C"/>
</dbReference>
<evidence type="ECO:0000256" key="3">
    <source>
        <dbReference type="ARBA" id="ARBA00022729"/>
    </source>
</evidence>
<dbReference type="Pfam" id="PF13517">
    <property type="entry name" value="FG-GAP_3"/>
    <property type="match status" value="1"/>
</dbReference>
<dbReference type="InterPro" id="IPR022385">
    <property type="entry name" value="Rhs_assc_core"/>
</dbReference>
<dbReference type="NCBIfam" id="TIGR03696">
    <property type="entry name" value="Rhs_assc_core"/>
    <property type="match status" value="1"/>
</dbReference>
<accession>A0A4U6D2V1</accession>
<dbReference type="InterPro" id="IPR028994">
    <property type="entry name" value="Integrin_alpha_N"/>
</dbReference>
<feature type="region of interest" description="Disordered" evidence="5">
    <location>
        <begin position="1025"/>
        <end position="1051"/>
    </location>
</feature>
<dbReference type="PANTHER" id="PTHR32305">
    <property type="match status" value="1"/>
</dbReference>
<dbReference type="Pfam" id="PF05593">
    <property type="entry name" value="RHS_repeat"/>
    <property type="match status" value="2"/>
</dbReference>
<dbReference type="InterPro" id="IPR050708">
    <property type="entry name" value="T6SS_VgrG/RHS"/>
</dbReference>
<dbReference type="InterPro" id="IPR003284">
    <property type="entry name" value="Sal_SpvB"/>
</dbReference>
<dbReference type="Pfam" id="PF12256">
    <property type="entry name" value="TcdB_toxin_midN"/>
    <property type="match status" value="1"/>
</dbReference>
<feature type="domain" description="Insecticide toxin TcdB middle/N-terminal" evidence="7">
    <location>
        <begin position="717"/>
        <end position="861"/>
    </location>
</feature>
<feature type="domain" description="TreTu toxin C-terminal" evidence="8">
    <location>
        <begin position="1964"/>
        <end position="2054"/>
    </location>
</feature>
<name>A0A4U6D2V1_9BACT</name>
<evidence type="ECO:0000256" key="2">
    <source>
        <dbReference type="ARBA" id="ARBA00022525"/>
    </source>
</evidence>
<evidence type="ECO:0000256" key="6">
    <source>
        <dbReference type="SAM" id="SignalP"/>
    </source>
</evidence>
<dbReference type="Gene3D" id="2.180.10.10">
    <property type="entry name" value="RHS repeat-associated core"/>
    <property type="match status" value="2"/>
</dbReference>
<dbReference type="NCBIfam" id="TIGR01643">
    <property type="entry name" value="YD_repeat_2x"/>
    <property type="match status" value="1"/>
</dbReference>
<feature type="signal peptide" evidence="6">
    <location>
        <begin position="1"/>
        <end position="18"/>
    </location>
</feature>
<feature type="chain" id="PRO_5020575781" evidence="6">
    <location>
        <begin position="19"/>
        <end position="2068"/>
    </location>
</feature>
<dbReference type="GO" id="GO:0005737">
    <property type="term" value="C:cytoplasm"/>
    <property type="evidence" value="ECO:0007669"/>
    <property type="project" value="InterPro"/>
</dbReference>
<organism evidence="9 10">
    <name type="scientific">Dyadobacter frigoris</name>
    <dbReference type="NCBI Taxonomy" id="2576211"/>
    <lineage>
        <taxon>Bacteria</taxon>
        <taxon>Pseudomonadati</taxon>
        <taxon>Bacteroidota</taxon>
        <taxon>Cytophagia</taxon>
        <taxon>Cytophagales</taxon>
        <taxon>Spirosomataceae</taxon>
        <taxon>Dyadobacter</taxon>
    </lineage>
</organism>
<evidence type="ECO:0000259" key="8">
    <source>
        <dbReference type="Pfam" id="PF24691"/>
    </source>
</evidence>
<evidence type="ECO:0000259" key="7">
    <source>
        <dbReference type="Pfam" id="PF12256"/>
    </source>
</evidence>
<evidence type="ECO:0000313" key="9">
    <source>
        <dbReference type="EMBL" id="TKT90655.1"/>
    </source>
</evidence>
<sequence length="2068" mass="221460">MRKIYLLILLVLTNGVTAYSQNVSYTSLYDNTTFNSKAIVQSLAVGSTPGAGNVSANGSASYSIPIAIPPGSNNVVPSVSIEYNSLGGSGIAGMGWNISGLSAISRVARNVYFDGTSGPVELSANDRFAMDGSRLIVKTGTYGAASSTYGTEVEDFSTVTAIGTQGNGPLSFEVLTKDGVKMEFGNTADSRFMSQTGNTVMFWRINKLIYPDGNYIEYVFTDTSTERDSRISEIRYTGNASAGVTPYNKIEFAYKVRQEGSPVTFSDIRTTYEGGSSILSKYLLDLVTVKAEGAIVKKYQLGYGHDNINSYLKSVTEYGSDNSQLNPTIFKYGDTPVEITDLNTTIGAGANIQAMSGDYDGDGKDEVLSAHVSVTTLDIPYFDSFRVFKADVAGTGYSEIAYQTLPTNYTVVNKVDIPNSKSFIPSDFTGDGLDDILTLNISNNGTESKLENVIIYESTNGGTSFVPHVRSIQPNYYRIPLNNRFFYPGDFDGDGISEYITILGNVSGTYEPFLCSNYITGGACGSISIPGTTSFPSNTWTTSDNISTLDFNGDGKTDLMLIKNNICEIFTFQGNTAVRLYNGTFPASNKFLYIGDFNGDGKTDLIQAALDFSSVTKAIATGTEFNQSTLTLVQPWPTSQPVTGQSDNIIIGDYNGDGKSDLYYKWNRTMNYPNSTGYDIHNYTGTDIYYSQGDSFKYKQLSYLEQIQEGLGRPSTVTYIVDSPMDLNGDGRTDLVSSGGSNFSYKLFNKDGQNNLLQKVSNGLNHVTEWNYKSLVGNGSFYSRGTGTSVYPFNIIQPTAILVSDFKAPNGIGGTSTVQYSYEEARLHRAGKGFLGFKYIYTADLTTGTRTITENQLNTTYYTAVPYKTTTYLGISTVILNTTTLTNTFVSPAPKRFWIKTTGLLESNSLTGRLVNTTSNYDDANGNITYSKMDVNSGVEITETTTAYGAFPGSILNKPTSVTIAKTRGGQSPAYSTVTTFGYNSIGQLTSKTDFSGTAKSVATSYGYNSFGNLTSTTVTPSGMTARSSSSVFDNKGRYPESSSNALSQGSSATYDAKWGKPLTVTGIDGLTTSSTYDGFGRTTTTTYPGSYTTNQTYVWDSSNGAVWRSDLTYPAQGKPDSKTWYDLLGRQIRTETEGFGGTIIQAQTYDAKGNIKTSTQPYKSGETYITTTNGYHPDYNWLVSVDQGARGTTSMAYAYSAGALTLTTTAPTGTSSKITDASDKVTSATDNGGTLTYSYYNHGGLNQVIRDNVTIISNEYDIYGRQTKLIDANAGTTTYDYDALGQLASQTNAKGPTYTHTMAYNLLGQLTTRTGPEGTTSYIYGSSNSGGESKNQIKQITGFASGNQTNYSYDALGRATSVIEKIDAADHTTSYSFNNFGDVITTTYPSGLAVTNVYDTNGYLSKIQGAGTDIYTTSTMNGQGQVMTYSLGNGKSSTNTYVNGFPTKFETSGIQDLNMAWDYQKGNLTSRNDARAAINKTESFTYDNLNRLTGSTISGVAGSFTTSYASNGNIATKTDAGTYSYDATKVNAVTGVTNPSPSPIPLMQQDISYTAFLQPYVITENGNELTYTYGADYERIMSVTKQNSTVINTRYYFAGGFEKDVTAGTTRYIQYISSPAGLVAIVESQGSSHTVHYTYTDHLGSIVTVTNSSAAVEAQQSFDAWGRRRIFDTWALLAPTATVPNIQVWLYRGYTGHEHLDNFGLINMNGRLYDPVLGRMLSPDNYISDAGFTQDYNRYSYAKNNPLLYTDPDGHNPIIGAIIGAVSYTLGVAFSDGGFKNWNWFGFASSVVVGAMTSGFASVIGDAVGAGITAGTLSSFGAGAIQVGVYGAFNGTTSLLTGGSFVSGALTGAAGSAMGSLTGLIPGIQTNGWGTAVQVGSAAAFGGIVSELSGGNFWNGAAQAGVIAGFNHAAHRILEGPGKGQKMLWGSGRKLNRFERILAEFGLFPGVGIVGGAAEVGVTTVGRWMSQAEYDIMKSTGRMVEGAGGKTSVATGGFESFSGAAQGSVYAEFQVPTSSLVQGGHSNWFSILGPNASKSQLFMLQKQGGGNTPTNKKFIPNSQSKII</sequence>
<dbReference type="InterPro" id="IPR031325">
    <property type="entry name" value="RHS_repeat"/>
</dbReference>
<dbReference type="PANTHER" id="PTHR32305:SF15">
    <property type="entry name" value="PROTEIN RHSA-RELATED"/>
    <property type="match status" value="1"/>
</dbReference>
<dbReference type="Proteomes" id="UP000304900">
    <property type="component" value="Unassembled WGS sequence"/>
</dbReference>
<proteinExistence type="predicted"/>
<keyword evidence="10" id="KW-1185">Reference proteome</keyword>
<dbReference type="EMBL" id="SZVO01000009">
    <property type="protein sequence ID" value="TKT90655.1"/>
    <property type="molecule type" value="Genomic_DNA"/>
</dbReference>
<dbReference type="SUPFAM" id="SSF69318">
    <property type="entry name" value="Integrin alpha N-terminal domain"/>
    <property type="match status" value="1"/>
</dbReference>
<comment type="caution">
    <text evidence="9">The sequence shown here is derived from an EMBL/GenBank/DDBJ whole genome shotgun (WGS) entry which is preliminary data.</text>
</comment>
<dbReference type="Pfam" id="PF03534">
    <property type="entry name" value="SpvB"/>
    <property type="match status" value="1"/>
</dbReference>
<dbReference type="InterPro" id="IPR013517">
    <property type="entry name" value="FG-GAP"/>
</dbReference>
<gene>
    <name evidence="9" type="ORF">FDK13_20260</name>
</gene>
<comment type="subcellular location">
    <subcellularLocation>
        <location evidence="1">Secreted</location>
    </subcellularLocation>
</comment>
<evidence type="ECO:0000313" key="10">
    <source>
        <dbReference type="Proteomes" id="UP000304900"/>
    </source>
</evidence>
<evidence type="ECO:0000256" key="5">
    <source>
        <dbReference type="SAM" id="MobiDB-lite"/>
    </source>
</evidence>
<dbReference type="Pfam" id="PF24691">
    <property type="entry name" value="TreTu_C"/>
    <property type="match status" value="1"/>
</dbReference>
<feature type="compositionally biased region" description="Low complexity" evidence="5">
    <location>
        <begin position="1042"/>
        <end position="1051"/>
    </location>
</feature>
<dbReference type="OrthoDB" id="6225685at2"/>
<protein>
    <submittedName>
        <fullName evidence="9">Uncharacterized protein</fullName>
    </submittedName>
</protein>
<dbReference type="InterPro" id="IPR022045">
    <property type="entry name" value="TcdB_toxin_mid/N"/>
</dbReference>
<keyword evidence="2" id="KW-0964">Secreted</keyword>